<dbReference type="SUPFAM" id="SSF88659">
    <property type="entry name" value="Sigma3 and sigma4 domains of RNA polymerase sigma factors"/>
    <property type="match status" value="1"/>
</dbReference>
<protein>
    <recommendedName>
        <fullName evidence="6">RNA polymerase sigma factor</fullName>
    </recommendedName>
</protein>
<evidence type="ECO:0000313" key="9">
    <source>
        <dbReference type="EMBL" id="MDT8903175.1"/>
    </source>
</evidence>
<sequence length="185" mass="20835">MSDEKMLIDQAQQGNKAALETLVARYWQPVFRLACLKTANSEDAQEITQETFLKAFRALPGYRETGASFKTYLGRIALNLITDHWRRKGRSPQVVALADFQEPLADPAPLPEDSALSKERREDIARLVAMLPAEQRQAVELRIFAALTLQETAKLMGKSEAAVKMLQQRALKNLRRLFLEHGISG</sequence>
<dbReference type="PANTHER" id="PTHR43133">
    <property type="entry name" value="RNA POLYMERASE ECF-TYPE SIGMA FACTO"/>
    <property type="match status" value="1"/>
</dbReference>
<keyword evidence="5 6" id="KW-0804">Transcription</keyword>
<organism evidence="9 10">
    <name type="scientific">Anaeroselena agilis</name>
    <dbReference type="NCBI Taxonomy" id="3063788"/>
    <lineage>
        <taxon>Bacteria</taxon>
        <taxon>Bacillati</taxon>
        <taxon>Bacillota</taxon>
        <taxon>Negativicutes</taxon>
        <taxon>Acetonemataceae</taxon>
        <taxon>Anaeroselena</taxon>
    </lineage>
</organism>
<keyword evidence="3 6" id="KW-0731">Sigma factor</keyword>
<accession>A0ABU3P3A9</accession>
<evidence type="ECO:0000256" key="1">
    <source>
        <dbReference type="ARBA" id="ARBA00010641"/>
    </source>
</evidence>
<keyword evidence="2 6" id="KW-0805">Transcription regulation</keyword>
<evidence type="ECO:0000259" key="8">
    <source>
        <dbReference type="Pfam" id="PF08281"/>
    </source>
</evidence>
<name>A0ABU3P3A9_9FIRM</name>
<dbReference type="InterPro" id="IPR013324">
    <property type="entry name" value="RNA_pol_sigma_r3/r4-like"/>
</dbReference>
<dbReference type="SUPFAM" id="SSF88946">
    <property type="entry name" value="Sigma2 domain of RNA polymerase sigma factors"/>
    <property type="match status" value="1"/>
</dbReference>
<dbReference type="Pfam" id="PF08281">
    <property type="entry name" value="Sigma70_r4_2"/>
    <property type="match status" value="1"/>
</dbReference>
<dbReference type="InterPro" id="IPR014284">
    <property type="entry name" value="RNA_pol_sigma-70_dom"/>
</dbReference>
<keyword evidence="4 6" id="KW-0238">DNA-binding</keyword>
<evidence type="ECO:0000256" key="5">
    <source>
        <dbReference type="ARBA" id="ARBA00023163"/>
    </source>
</evidence>
<keyword evidence="10" id="KW-1185">Reference proteome</keyword>
<evidence type="ECO:0000259" key="7">
    <source>
        <dbReference type="Pfam" id="PF04542"/>
    </source>
</evidence>
<dbReference type="PROSITE" id="PS01063">
    <property type="entry name" value="SIGMA70_ECF"/>
    <property type="match status" value="1"/>
</dbReference>
<dbReference type="InterPro" id="IPR000838">
    <property type="entry name" value="RNA_pol_sigma70_ECF_CS"/>
</dbReference>
<reference evidence="9 10" key="1">
    <citation type="submission" date="2023-07" db="EMBL/GenBank/DDBJ databases">
        <title>The novel representative of Negativicutes class, Anaeroselena agilis gen. nov. sp. nov.</title>
        <authorList>
            <person name="Prokofeva M.I."/>
            <person name="Elcheninov A.G."/>
            <person name="Klyukina A."/>
            <person name="Kublanov I.V."/>
            <person name="Frolov E.N."/>
            <person name="Podosokorskaya O.A."/>
        </authorList>
    </citation>
    <scope>NUCLEOTIDE SEQUENCE [LARGE SCALE GENOMIC DNA]</scope>
    <source>
        <strain evidence="9 10">4137-cl</strain>
    </source>
</reference>
<evidence type="ECO:0000256" key="4">
    <source>
        <dbReference type="ARBA" id="ARBA00023125"/>
    </source>
</evidence>
<dbReference type="InterPro" id="IPR013325">
    <property type="entry name" value="RNA_pol_sigma_r2"/>
</dbReference>
<evidence type="ECO:0000313" key="10">
    <source>
        <dbReference type="Proteomes" id="UP001254848"/>
    </source>
</evidence>
<dbReference type="Proteomes" id="UP001254848">
    <property type="component" value="Unassembled WGS sequence"/>
</dbReference>
<dbReference type="RefSeq" id="WP_413781634.1">
    <property type="nucleotide sequence ID" value="NZ_JAUOZS010000001.1"/>
</dbReference>
<dbReference type="InterPro" id="IPR036388">
    <property type="entry name" value="WH-like_DNA-bd_sf"/>
</dbReference>
<dbReference type="Gene3D" id="1.10.10.10">
    <property type="entry name" value="Winged helix-like DNA-binding domain superfamily/Winged helix DNA-binding domain"/>
    <property type="match status" value="1"/>
</dbReference>
<dbReference type="InterPro" id="IPR039425">
    <property type="entry name" value="RNA_pol_sigma-70-like"/>
</dbReference>
<dbReference type="PANTHER" id="PTHR43133:SF57">
    <property type="entry name" value="RNA POLYMERASE SIGMA-70 FACTOR"/>
    <property type="match status" value="1"/>
</dbReference>
<comment type="similarity">
    <text evidence="1 6">Belongs to the sigma-70 factor family. ECF subfamily.</text>
</comment>
<dbReference type="Gene3D" id="1.10.1740.10">
    <property type="match status" value="1"/>
</dbReference>
<evidence type="ECO:0000256" key="6">
    <source>
        <dbReference type="RuleBase" id="RU000716"/>
    </source>
</evidence>
<dbReference type="EMBL" id="JAUOZS010000001">
    <property type="protein sequence ID" value="MDT8903175.1"/>
    <property type="molecule type" value="Genomic_DNA"/>
</dbReference>
<feature type="domain" description="RNA polymerase sigma factor 70 region 4 type 2" evidence="8">
    <location>
        <begin position="122"/>
        <end position="174"/>
    </location>
</feature>
<dbReference type="InterPro" id="IPR013249">
    <property type="entry name" value="RNA_pol_sigma70_r4_t2"/>
</dbReference>
<dbReference type="Pfam" id="PF04542">
    <property type="entry name" value="Sigma70_r2"/>
    <property type="match status" value="1"/>
</dbReference>
<dbReference type="InterPro" id="IPR007627">
    <property type="entry name" value="RNA_pol_sigma70_r2"/>
</dbReference>
<gene>
    <name evidence="9" type="ORF">Q4T40_18220</name>
</gene>
<dbReference type="NCBIfam" id="TIGR02937">
    <property type="entry name" value="sigma70-ECF"/>
    <property type="match status" value="1"/>
</dbReference>
<comment type="caution">
    <text evidence="9">The sequence shown here is derived from an EMBL/GenBank/DDBJ whole genome shotgun (WGS) entry which is preliminary data.</text>
</comment>
<evidence type="ECO:0000256" key="2">
    <source>
        <dbReference type="ARBA" id="ARBA00023015"/>
    </source>
</evidence>
<proteinExistence type="inferred from homology"/>
<evidence type="ECO:0000256" key="3">
    <source>
        <dbReference type="ARBA" id="ARBA00023082"/>
    </source>
</evidence>
<feature type="domain" description="RNA polymerase sigma-70 region 2" evidence="7">
    <location>
        <begin position="22"/>
        <end position="90"/>
    </location>
</feature>
<dbReference type="CDD" id="cd06171">
    <property type="entry name" value="Sigma70_r4"/>
    <property type="match status" value="1"/>
</dbReference>